<dbReference type="RefSeq" id="WP_042001759.1">
    <property type="nucleotide sequence ID" value="NZ_CP022382.1"/>
</dbReference>
<sequence>MKRFLIGFSCAVILLVVFQIIINKKQTQETIIANSALIQTQIENVSKLIVTEGHFAEVISYKESKKYFMDIFSFEKDILVVVNADVTVGYDLSKITYELDEQNKRVIIKSIPEVEIKVYPDLQYFDVSRSEMNPFKAEDVSKIRKKVDEQLRKKIEATTLKTNAKNRLISELSNILILTKSLGWTLEYNDTPIESVTDWNLKV</sequence>
<dbReference type="InterPro" id="IPR025324">
    <property type="entry name" value="DUF4230"/>
</dbReference>
<evidence type="ECO:0000313" key="1">
    <source>
        <dbReference type="EMBL" id="CEN40614.1"/>
    </source>
</evidence>
<dbReference type="GeneID" id="69580034"/>
<evidence type="ECO:0000313" key="2">
    <source>
        <dbReference type="Proteomes" id="UP000044026"/>
    </source>
</evidence>
<reference evidence="1 2" key="1">
    <citation type="submission" date="2015-01" db="EMBL/GenBank/DDBJ databases">
        <authorList>
            <person name="Xiang T."/>
            <person name="Song Y."/>
            <person name="Huang L."/>
            <person name="Wang B."/>
            <person name="Wu P."/>
        </authorList>
    </citation>
    <scope>NUCLEOTIDE SEQUENCE [LARGE SCALE GENOMIC DNA]</scope>
    <source>
        <strain evidence="1 2">Cc12</strain>
    </source>
</reference>
<proteinExistence type="predicted"/>
<dbReference type="Pfam" id="PF14014">
    <property type="entry name" value="DUF4230"/>
    <property type="match status" value="1"/>
</dbReference>
<name>A0A0B7HPP4_9FLAO</name>
<accession>A0A0B7HPP4</accession>
<protein>
    <submittedName>
        <fullName evidence="1">Uncharacterized protein</fullName>
    </submittedName>
</protein>
<gene>
    <name evidence="1" type="ORF">CCAN12_790048</name>
</gene>
<dbReference type="EMBL" id="CDOE01000077">
    <property type="protein sequence ID" value="CEN40614.1"/>
    <property type="molecule type" value="Genomic_DNA"/>
</dbReference>
<organism evidence="1 2">
    <name type="scientific">Capnocytophaga canimorsus</name>
    <dbReference type="NCBI Taxonomy" id="28188"/>
    <lineage>
        <taxon>Bacteria</taxon>
        <taxon>Pseudomonadati</taxon>
        <taxon>Bacteroidota</taxon>
        <taxon>Flavobacteriia</taxon>
        <taxon>Flavobacteriales</taxon>
        <taxon>Flavobacteriaceae</taxon>
        <taxon>Capnocytophaga</taxon>
    </lineage>
</organism>
<dbReference type="AlphaFoldDB" id="A0A0B7HPP4"/>
<dbReference type="Proteomes" id="UP000044026">
    <property type="component" value="Unassembled WGS sequence"/>
</dbReference>